<keyword evidence="6 10" id="KW-0368">Histidine biosynthesis</keyword>
<comment type="subcellular location">
    <subcellularLocation>
        <location evidence="10">Cytoplasm</location>
    </subcellularLocation>
</comment>
<dbReference type="STRING" id="888061.AXF15_10575"/>
<dbReference type="Pfam" id="PF00117">
    <property type="entry name" value="GATase"/>
    <property type="match status" value="1"/>
</dbReference>
<organism evidence="13 14">
    <name type="scientific">Desulfomicrobium orale DSM 12838</name>
    <dbReference type="NCBI Taxonomy" id="888061"/>
    <lineage>
        <taxon>Bacteria</taxon>
        <taxon>Pseudomonadati</taxon>
        <taxon>Thermodesulfobacteriota</taxon>
        <taxon>Desulfovibrionia</taxon>
        <taxon>Desulfovibrionales</taxon>
        <taxon>Desulfomicrobiaceae</taxon>
        <taxon>Desulfomicrobium</taxon>
    </lineage>
</organism>
<evidence type="ECO:0000256" key="2">
    <source>
        <dbReference type="ARBA" id="ARBA00011152"/>
    </source>
</evidence>
<dbReference type="InterPro" id="IPR029062">
    <property type="entry name" value="Class_I_gatase-like"/>
</dbReference>
<evidence type="ECO:0000256" key="8">
    <source>
        <dbReference type="ARBA" id="ARBA00047838"/>
    </source>
</evidence>
<sequence length="213" mass="23501">MLAILNYEAGNLTSVRRALDSLGIPCMVTADHDVIARSQGIIFPGVGAAGSAMEHLRRSGMADAILREIGRNKPMLGICLGCQILLDHSPENDTRTLGVISGQCGMFTPDLSDENGEPINIPHMGWNTVRLHRDCRLFDGIDPESEFYFVHSYYPIPAREYVIGTTGYGLEFCSVHGRDGLWATQFHPEKSGRPGLKMLANFYAYCRETAHAQ</sequence>
<dbReference type="AlphaFoldDB" id="A0A109W6A3"/>
<comment type="pathway">
    <text evidence="1 10">Amino-acid biosynthesis; L-histidine biosynthesis; L-histidine from 5-phospho-alpha-D-ribose 1-diphosphate: step 5/9.</text>
</comment>
<gene>
    <name evidence="10" type="primary">hisH</name>
    <name evidence="13" type="ORF">AXF15_10575</name>
</gene>
<name>A0A109W6A3_9BACT</name>
<keyword evidence="7 10" id="KW-0456">Lyase</keyword>
<dbReference type="CDD" id="cd01748">
    <property type="entry name" value="GATase1_IGP_Synthase"/>
    <property type="match status" value="1"/>
</dbReference>
<dbReference type="EC" id="4.3.2.10" evidence="10"/>
<evidence type="ECO:0000256" key="4">
    <source>
        <dbReference type="ARBA" id="ARBA00022801"/>
    </source>
</evidence>
<keyword evidence="4 10" id="KW-0378">Hydrolase</keyword>
<dbReference type="UniPathway" id="UPA00031">
    <property type="reaction ID" value="UER00010"/>
</dbReference>
<dbReference type="Proteomes" id="UP000063964">
    <property type="component" value="Chromosome"/>
</dbReference>
<dbReference type="GO" id="GO:0005737">
    <property type="term" value="C:cytoplasm"/>
    <property type="evidence" value="ECO:0007669"/>
    <property type="project" value="UniProtKB-SubCell"/>
</dbReference>
<evidence type="ECO:0000256" key="6">
    <source>
        <dbReference type="ARBA" id="ARBA00023102"/>
    </source>
</evidence>
<keyword evidence="3 10" id="KW-0028">Amino-acid biosynthesis</keyword>
<feature type="active site" evidence="10 11">
    <location>
        <position position="187"/>
    </location>
</feature>
<feature type="domain" description="Glutamine amidotransferase" evidence="12">
    <location>
        <begin position="5"/>
        <end position="203"/>
    </location>
</feature>
<comment type="function">
    <text evidence="10">IGPS catalyzes the conversion of PRFAR and glutamine to IGP, AICAR and glutamate. The HisH subunit catalyzes the hydrolysis of glutamine to glutamate and ammonia as part of the synthesis of IGP and AICAR. The resulting ammonia molecule is channeled to the active site of HisF.</text>
</comment>
<evidence type="ECO:0000256" key="5">
    <source>
        <dbReference type="ARBA" id="ARBA00022962"/>
    </source>
</evidence>
<dbReference type="GO" id="GO:0004359">
    <property type="term" value="F:glutaminase activity"/>
    <property type="evidence" value="ECO:0007669"/>
    <property type="project" value="UniProtKB-EC"/>
</dbReference>
<dbReference type="InterPro" id="IPR010139">
    <property type="entry name" value="Imidazole-glycPsynth_HisH"/>
</dbReference>
<dbReference type="PROSITE" id="PS51273">
    <property type="entry name" value="GATASE_TYPE_1"/>
    <property type="match status" value="1"/>
</dbReference>
<feature type="active site" description="Nucleophile" evidence="10 11">
    <location>
        <position position="79"/>
    </location>
</feature>
<dbReference type="InterPro" id="IPR017926">
    <property type="entry name" value="GATASE"/>
</dbReference>
<dbReference type="NCBIfam" id="TIGR01855">
    <property type="entry name" value="IMP_synth_hisH"/>
    <property type="match status" value="1"/>
</dbReference>
<evidence type="ECO:0000256" key="11">
    <source>
        <dbReference type="PIRSR" id="PIRSR000495-1"/>
    </source>
</evidence>
<comment type="catalytic activity">
    <reaction evidence="9 10">
        <text>L-glutamine + H2O = L-glutamate + NH4(+)</text>
        <dbReference type="Rhea" id="RHEA:15889"/>
        <dbReference type="ChEBI" id="CHEBI:15377"/>
        <dbReference type="ChEBI" id="CHEBI:28938"/>
        <dbReference type="ChEBI" id="CHEBI:29985"/>
        <dbReference type="ChEBI" id="CHEBI:58359"/>
        <dbReference type="EC" id="3.5.1.2"/>
    </reaction>
</comment>
<keyword evidence="5 10" id="KW-0315">Glutamine amidotransferase</keyword>
<evidence type="ECO:0000259" key="12">
    <source>
        <dbReference type="Pfam" id="PF00117"/>
    </source>
</evidence>
<evidence type="ECO:0000256" key="10">
    <source>
        <dbReference type="HAMAP-Rule" id="MF_00278"/>
    </source>
</evidence>
<evidence type="ECO:0000313" key="13">
    <source>
        <dbReference type="EMBL" id="AMD93498.1"/>
    </source>
</evidence>
<dbReference type="HAMAP" id="MF_00278">
    <property type="entry name" value="HisH"/>
    <property type="match status" value="1"/>
</dbReference>
<proteinExistence type="inferred from homology"/>
<dbReference type="OrthoDB" id="9807749at2"/>
<dbReference type="GO" id="GO:0000105">
    <property type="term" value="P:L-histidine biosynthetic process"/>
    <property type="evidence" value="ECO:0007669"/>
    <property type="project" value="UniProtKB-UniRule"/>
</dbReference>
<comment type="catalytic activity">
    <reaction evidence="8 10">
        <text>5-[(5-phospho-1-deoxy-D-ribulos-1-ylimino)methylamino]-1-(5-phospho-beta-D-ribosyl)imidazole-4-carboxamide + L-glutamine = D-erythro-1-(imidazol-4-yl)glycerol 3-phosphate + 5-amino-1-(5-phospho-beta-D-ribosyl)imidazole-4-carboxamide + L-glutamate + H(+)</text>
        <dbReference type="Rhea" id="RHEA:24793"/>
        <dbReference type="ChEBI" id="CHEBI:15378"/>
        <dbReference type="ChEBI" id="CHEBI:29985"/>
        <dbReference type="ChEBI" id="CHEBI:58278"/>
        <dbReference type="ChEBI" id="CHEBI:58359"/>
        <dbReference type="ChEBI" id="CHEBI:58475"/>
        <dbReference type="ChEBI" id="CHEBI:58525"/>
        <dbReference type="EC" id="4.3.2.10"/>
    </reaction>
</comment>
<evidence type="ECO:0000256" key="7">
    <source>
        <dbReference type="ARBA" id="ARBA00023239"/>
    </source>
</evidence>
<protein>
    <recommendedName>
        <fullName evidence="10">Imidazole glycerol phosphate synthase subunit HisH</fullName>
        <ecNumber evidence="10">4.3.2.10</ecNumber>
    </recommendedName>
    <alternativeName>
        <fullName evidence="10">IGP synthase glutaminase subunit</fullName>
        <ecNumber evidence="10">3.5.1.2</ecNumber>
    </alternativeName>
    <alternativeName>
        <fullName evidence="10">IGP synthase subunit HisH</fullName>
    </alternativeName>
    <alternativeName>
        <fullName evidence="10">ImGP synthase subunit HisH</fullName>
        <shortName evidence="10">IGPS subunit HisH</shortName>
    </alternativeName>
</protein>
<dbReference type="EMBL" id="CP014230">
    <property type="protein sequence ID" value="AMD93498.1"/>
    <property type="molecule type" value="Genomic_DNA"/>
</dbReference>
<reference evidence="14" key="1">
    <citation type="submission" date="2016-02" db="EMBL/GenBank/DDBJ databases">
        <authorList>
            <person name="Holder M.E."/>
            <person name="Ajami N.J."/>
            <person name="Petrosino J.F."/>
        </authorList>
    </citation>
    <scope>NUCLEOTIDE SEQUENCE [LARGE SCALE GENOMIC DNA]</scope>
    <source>
        <strain evidence="14">DSM 12838</strain>
    </source>
</reference>
<dbReference type="EC" id="3.5.1.2" evidence="10"/>
<dbReference type="GO" id="GO:0000107">
    <property type="term" value="F:imidazoleglycerol-phosphate synthase activity"/>
    <property type="evidence" value="ECO:0007669"/>
    <property type="project" value="UniProtKB-UniRule"/>
</dbReference>
<dbReference type="Gene3D" id="3.40.50.880">
    <property type="match status" value="1"/>
</dbReference>
<dbReference type="PANTHER" id="PTHR42701:SF1">
    <property type="entry name" value="IMIDAZOLE GLYCEROL PHOSPHATE SYNTHASE SUBUNIT HISH"/>
    <property type="match status" value="1"/>
</dbReference>
<dbReference type="KEGG" id="doa:AXF15_10575"/>
<keyword evidence="14" id="KW-1185">Reference proteome</keyword>
<keyword evidence="10" id="KW-0963">Cytoplasm</keyword>
<dbReference type="RefSeq" id="WP_066607136.1">
    <property type="nucleotide sequence ID" value="NZ_CP014230.1"/>
</dbReference>
<accession>A0A109W6A3</accession>
<dbReference type="PANTHER" id="PTHR42701">
    <property type="entry name" value="IMIDAZOLE GLYCEROL PHOSPHATE SYNTHASE SUBUNIT HISH"/>
    <property type="match status" value="1"/>
</dbReference>
<dbReference type="GO" id="GO:0016829">
    <property type="term" value="F:lyase activity"/>
    <property type="evidence" value="ECO:0007669"/>
    <property type="project" value="UniProtKB-KW"/>
</dbReference>
<evidence type="ECO:0000256" key="3">
    <source>
        <dbReference type="ARBA" id="ARBA00022605"/>
    </source>
</evidence>
<evidence type="ECO:0000256" key="1">
    <source>
        <dbReference type="ARBA" id="ARBA00005091"/>
    </source>
</evidence>
<dbReference type="PIRSF" id="PIRSF000495">
    <property type="entry name" value="Amidotransf_hisH"/>
    <property type="match status" value="1"/>
</dbReference>
<evidence type="ECO:0000313" key="14">
    <source>
        <dbReference type="Proteomes" id="UP000063964"/>
    </source>
</evidence>
<feature type="active site" evidence="10 11">
    <location>
        <position position="189"/>
    </location>
</feature>
<comment type="subunit">
    <text evidence="2 10">Heterodimer of HisH and HisF.</text>
</comment>
<dbReference type="SUPFAM" id="SSF52317">
    <property type="entry name" value="Class I glutamine amidotransferase-like"/>
    <property type="match status" value="1"/>
</dbReference>
<evidence type="ECO:0000256" key="9">
    <source>
        <dbReference type="ARBA" id="ARBA00049534"/>
    </source>
</evidence>